<dbReference type="GO" id="GO:0052621">
    <property type="term" value="F:diguanylate cyclase activity"/>
    <property type="evidence" value="ECO:0007669"/>
    <property type="project" value="UniProtKB-EC"/>
</dbReference>
<keyword evidence="5" id="KW-0175">Coiled coil</keyword>
<dbReference type="Pfam" id="PF00990">
    <property type="entry name" value="GGDEF"/>
    <property type="match status" value="1"/>
</dbReference>
<keyword evidence="6" id="KW-0812">Transmembrane</keyword>
<dbReference type="InterPro" id="IPR000160">
    <property type="entry name" value="GGDEF_dom"/>
</dbReference>
<comment type="caution">
    <text evidence="8">The sequence shown here is derived from an EMBL/GenBank/DDBJ whole genome shotgun (WGS) entry which is preliminary data.</text>
</comment>
<accession>A0A1X1DBP1</accession>
<dbReference type="NCBIfam" id="TIGR00254">
    <property type="entry name" value="GGDEF"/>
    <property type="match status" value="1"/>
</dbReference>
<dbReference type="GO" id="GO:0043709">
    <property type="term" value="P:cell adhesion involved in single-species biofilm formation"/>
    <property type="evidence" value="ECO:0007669"/>
    <property type="project" value="TreeGrafter"/>
</dbReference>
<dbReference type="OrthoDB" id="9812260at2"/>
<dbReference type="Gene3D" id="3.30.450.20">
    <property type="entry name" value="PAS domain"/>
    <property type="match status" value="2"/>
</dbReference>
<evidence type="ECO:0000313" key="8">
    <source>
        <dbReference type="EMBL" id="ORM74106.1"/>
    </source>
</evidence>
<evidence type="ECO:0000256" key="5">
    <source>
        <dbReference type="SAM" id="Coils"/>
    </source>
</evidence>
<dbReference type="InterPro" id="IPR050469">
    <property type="entry name" value="Diguanylate_Cyclase"/>
</dbReference>
<dbReference type="EC" id="2.7.7.65" evidence="3"/>
<dbReference type="Pfam" id="PF22588">
    <property type="entry name" value="dCache_1_like"/>
    <property type="match status" value="1"/>
</dbReference>
<dbReference type="CDD" id="cd01949">
    <property type="entry name" value="GGDEF"/>
    <property type="match status" value="1"/>
</dbReference>
<evidence type="ECO:0000256" key="2">
    <source>
        <dbReference type="ARBA" id="ARBA00004665"/>
    </source>
</evidence>
<comment type="catalytic activity">
    <reaction evidence="4">
        <text>2 GTP = 3',3'-c-di-GMP + 2 diphosphate</text>
        <dbReference type="Rhea" id="RHEA:24898"/>
        <dbReference type="ChEBI" id="CHEBI:33019"/>
        <dbReference type="ChEBI" id="CHEBI:37565"/>
        <dbReference type="ChEBI" id="CHEBI:58805"/>
        <dbReference type="EC" id="2.7.7.65"/>
    </reaction>
</comment>
<comment type="pathway">
    <text evidence="2">Purine metabolism; 3',5'-cyclic di-GMP biosynthesis.</text>
</comment>
<comment type="cofactor">
    <cofactor evidence="1">
        <name>Mg(2+)</name>
        <dbReference type="ChEBI" id="CHEBI:18420"/>
    </cofactor>
</comment>
<feature type="coiled-coil region" evidence="5">
    <location>
        <begin position="323"/>
        <end position="350"/>
    </location>
</feature>
<dbReference type="Proteomes" id="UP000193104">
    <property type="component" value="Unassembled WGS sequence"/>
</dbReference>
<dbReference type="GO" id="GO:1902201">
    <property type="term" value="P:negative regulation of bacterial-type flagellum-dependent cell motility"/>
    <property type="evidence" value="ECO:0007669"/>
    <property type="project" value="TreeGrafter"/>
</dbReference>
<dbReference type="EMBL" id="MLFS01000011">
    <property type="protein sequence ID" value="ORM74106.1"/>
    <property type="molecule type" value="Genomic_DNA"/>
</dbReference>
<organism evidence="8 9">
    <name type="scientific">Pantoea wallisii</name>
    <dbReference type="NCBI Taxonomy" id="1076551"/>
    <lineage>
        <taxon>Bacteria</taxon>
        <taxon>Pseudomonadati</taxon>
        <taxon>Pseudomonadota</taxon>
        <taxon>Gammaproteobacteria</taxon>
        <taxon>Enterobacterales</taxon>
        <taxon>Erwiniaceae</taxon>
        <taxon>Pantoea</taxon>
    </lineage>
</organism>
<evidence type="ECO:0000256" key="1">
    <source>
        <dbReference type="ARBA" id="ARBA00001946"/>
    </source>
</evidence>
<evidence type="ECO:0000313" key="9">
    <source>
        <dbReference type="Proteomes" id="UP000193104"/>
    </source>
</evidence>
<dbReference type="GO" id="GO:0005886">
    <property type="term" value="C:plasma membrane"/>
    <property type="evidence" value="ECO:0007669"/>
    <property type="project" value="TreeGrafter"/>
</dbReference>
<dbReference type="SMART" id="SM00267">
    <property type="entry name" value="GGDEF"/>
    <property type="match status" value="1"/>
</dbReference>
<reference evidence="8 9" key="1">
    <citation type="journal article" date="2017" name="Antonie Van Leeuwenhoek">
        <title>Phylogenomic resolution of the bacterial genus Pantoea and its relationship with Erwinia and Tatumella.</title>
        <authorList>
            <person name="Palmer M."/>
            <person name="Steenkamp E.T."/>
            <person name="Coetzee M.P."/>
            <person name="Chan W.Y."/>
            <person name="van Zyl E."/>
            <person name="De Maayer P."/>
            <person name="Coutinho T.A."/>
            <person name="Blom J."/>
            <person name="Smits T.H."/>
            <person name="Duffy B."/>
            <person name="Venter S.N."/>
        </authorList>
    </citation>
    <scope>NUCLEOTIDE SEQUENCE [LARGE SCALE GENOMIC DNA]</scope>
    <source>
        <strain evidence="8 9">LMG 26277</strain>
    </source>
</reference>
<name>A0A1X1DBP1_9GAMM</name>
<keyword evidence="6" id="KW-1133">Transmembrane helix</keyword>
<keyword evidence="6" id="KW-0472">Membrane</keyword>
<dbReference type="SUPFAM" id="SSF55073">
    <property type="entry name" value="Nucleotide cyclase"/>
    <property type="match status" value="1"/>
</dbReference>
<dbReference type="InterPro" id="IPR029787">
    <property type="entry name" value="Nucleotide_cyclase"/>
</dbReference>
<dbReference type="RefSeq" id="WP_128600210.1">
    <property type="nucleotide sequence ID" value="NZ_MLFS01000011.1"/>
</dbReference>
<gene>
    <name evidence="8" type="ORF">HA48_05870</name>
</gene>
<dbReference type="InterPro" id="IPR043128">
    <property type="entry name" value="Rev_trsase/Diguanyl_cyclase"/>
</dbReference>
<evidence type="ECO:0000259" key="7">
    <source>
        <dbReference type="PROSITE" id="PS50887"/>
    </source>
</evidence>
<evidence type="ECO:0000256" key="3">
    <source>
        <dbReference type="ARBA" id="ARBA00012528"/>
    </source>
</evidence>
<dbReference type="Gene3D" id="3.30.70.270">
    <property type="match status" value="1"/>
</dbReference>
<dbReference type="CDD" id="cd12914">
    <property type="entry name" value="PDC1_DGC_like"/>
    <property type="match status" value="1"/>
</dbReference>
<dbReference type="InterPro" id="IPR054327">
    <property type="entry name" value="His-kinase-like_sensor"/>
</dbReference>
<dbReference type="FunFam" id="3.30.70.270:FF:000001">
    <property type="entry name" value="Diguanylate cyclase domain protein"/>
    <property type="match status" value="1"/>
</dbReference>
<dbReference type="PROSITE" id="PS50887">
    <property type="entry name" value="GGDEF"/>
    <property type="match status" value="1"/>
</dbReference>
<dbReference type="CDD" id="cd12915">
    <property type="entry name" value="PDC2_DGC_like"/>
    <property type="match status" value="1"/>
</dbReference>
<proteinExistence type="predicted"/>
<keyword evidence="9" id="KW-1185">Reference proteome</keyword>
<dbReference type="PANTHER" id="PTHR45138:SF9">
    <property type="entry name" value="DIGUANYLATE CYCLASE DGCM-RELATED"/>
    <property type="match status" value="1"/>
</dbReference>
<feature type="transmembrane region" description="Helical" evidence="6">
    <location>
        <begin position="299"/>
        <end position="317"/>
    </location>
</feature>
<sequence>MIKRKSRENAGVMSESLIKSITLAWILLVAAVAGISAWTMHADWNETVSQTEETAINLSLSQARQAEDTFLQTELSLRELQRVVEGQLSTGVDGPALSQTMRELQHRLPQLHGLFYYDAQGKWIATSAAQTPAGINNSDREYFIYQRNNLRNSIHPGPVISSRSTGDLVIPVSLRVSDAYHGFQGVLLATIKVDYFRRFYSYYEMGKRDVLVLMLADSSVLYARPMPDSYIGKNLSSSPLFSEKLSHMSRGSGQWTAALDGKKRIFGFASSDRYPLIVAAGYDTQDLFMRWLKSRVQDVALSLALIGIIVALGIYVMRQAQRSLRYQSELTSLRDELKKANNTLSRMAHRDALTNLANRREFDRYLDEALTLARQRAEPVALVMIDIDFFKRFNDTYGHVAGDACLQRIAYALNALPLRSTDLVARYGGEEFAIILPGADNQHAKAIATNAAAAIRELHIPHRSSDLPSQQVTLSAGYAAQIPADEGPTREALIAQADRALYFAKQSGRNQVKGSEETV</sequence>
<dbReference type="STRING" id="1076551.HA48_05870"/>
<dbReference type="PANTHER" id="PTHR45138">
    <property type="entry name" value="REGULATORY COMPONENTS OF SENSORY TRANSDUCTION SYSTEM"/>
    <property type="match status" value="1"/>
</dbReference>
<dbReference type="AlphaFoldDB" id="A0A1X1DBP1"/>
<evidence type="ECO:0000256" key="6">
    <source>
        <dbReference type="SAM" id="Phobius"/>
    </source>
</evidence>
<protein>
    <recommendedName>
        <fullName evidence="3">diguanylate cyclase</fullName>
        <ecNumber evidence="3">2.7.7.65</ecNumber>
    </recommendedName>
</protein>
<feature type="domain" description="GGDEF" evidence="7">
    <location>
        <begin position="378"/>
        <end position="517"/>
    </location>
</feature>
<evidence type="ECO:0000256" key="4">
    <source>
        <dbReference type="ARBA" id="ARBA00034247"/>
    </source>
</evidence>